<feature type="domain" description="Cupin type-2" evidence="2">
    <location>
        <begin position="56"/>
        <end position="121"/>
    </location>
</feature>
<dbReference type="InterPro" id="IPR014710">
    <property type="entry name" value="RmlC-like_jellyroll"/>
</dbReference>
<protein>
    <submittedName>
        <fullName evidence="3">Cupin domain-containing protein</fullName>
    </submittedName>
</protein>
<keyword evidence="1" id="KW-0479">Metal-binding</keyword>
<reference evidence="3 4" key="1">
    <citation type="submission" date="2022-10" db="EMBL/GenBank/DDBJ databases">
        <title>Comparative genomics and taxonomic characterization of three novel marine species of genus Reichenbachiella exhibiting antioxidant and polysaccharide degradation activities.</title>
        <authorList>
            <person name="Muhammad N."/>
            <person name="Lee Y.-J."/>
            <person name="Ko J."/>
            <person name="Kim S.-G."/>
        </authorList>
    </citation>
    <scope>NUCLEOTIDE SEQUENCE [LARGE SCALE GENOMIC DNA]</scope>
    <source>
        <strain evidence="3 4">ABR2-5</strain>
    </source>
</reference>
<keyword evidence="4" id="KW-1185">Reference proteome</keyword>
<name>A0ABT3CP73_9BACT</name>
<proteinExistence type="predicted"/>
<dbReference type="Pfam" id="PF07883">
    <property type="entry name" value="Cupin_2"/>
    <property type="match status" value="1"/>
</dbReference>
<dbReference type="Gene3D" id="2.60.120.10">
    <property type="entry name" value="Jelly Rolls"/>
    <property type="match status" value="1"/>
</dbReference>
<sequence>MILAFGSQAQNLTPESSIDECVNELNMDSTKTTKSGYQYWFIGKEDLDGRTIKMSVVGPGKSTHAPHQHVEDEFFYILEGKAEFYLNGETRIAGPNTSLYCPSMSMHGLKNVGQQELKYLVLKKYQMQE</sequence>
<evidence type="ECO:0000259" key="2">
    <source>
        <dbReference type="Pfam" id="PF07883"/>
    </source>
</evidence>
<organism evidence="3 4">
    <name type="scientific">Reichenbachiella ulvae</name>
    <dbReference type="NCBI Taxonomy" id="2980104"/>
    <lineage>
        <taxon>Bacteria</taxon>
        <taxon>Pseudomonadati</taxon>
        <taxon>Bacteroidota</taxon>
        <taxon>Cytophagia</taxon>
        <taxon>Cytophagales</taxon>
        <taxon>Reichenbachiellaceae</taxon>
        <taxon>Reichenbachiella</taxon>
    </lineage>
</organism>
<dbReference type="InterPro" id="IPR013096">
    <property type="entry name" value="Cupin_2"/>
</dbReference>
<dbReference type="InterPro" id="IPR051610">
    <property type="entry name" value="GPI/OXD"/>
</dbReference>
<dbReference type="SUPFAM" id="SSF51182">
    <property type="entry name" value="RmlC-like cupins"/>
    <property type="match status" value="1"/>
</dbReference>
<dbReference type="InterPro" id="IPR011051">
    <property type="entry name" value="RmlC_Cupin_sf"/>
</dbReference>
<dbReference type="PANTHER" id="PTHR35848">
    <property type="entry name" value="OXALATE-BINDING PROTEIN"/>
    <property type="match status" value="1"/>
</dbReference>
<evidence type="ECO:0000256" key="1">
    <source>
        <dbReference type="ARBA" id="ARBA00022723"/>
    </source>
</evidence>
<dbReference type="RefSeq" id="WP_264136192.1">
    <property type="nucleotide sequence ID" value="NZ_JAOYOD010000001.1"/>
</dbReference>
<accession>A0ABT3CP73</accession>
<dbReference type="EMBL" id="JAOYOD010000001">
    <property type="protein sequence ID" value="MCV9385402.1"/>
    <property type="molecule type" value="Genomic_DNA"/>
</dbReference>
<evidence type="ECO:0000313" key="3">
    <source>
        <dbReference type="EMBL" id="MCV9385402.1"/>
    </source>
</evidence>
<comment type="caution">
    <text evidence="3">The sequence shown here is derived from an EMBL/GenBank/DDBJ whole genome shotgun (WGS) entry which is preliminary data.</text>
</comment>
<dbReference type="PANTHER" id="PTHR35848:SF6">
    <property type="entry name" value="CUPIN TYPE-2 DOMAIN-CONTAINING PROTEIN"/>
    <property type="match status" value="1"/>
</dbReference>
<evidence type="ECO:0000313" key="4">
    <source>
        <dbReference type="Proteomes" id="UP001300692"/>
    </source>
</evidence>
<dbReference type="Proteomes" id="UP001300692">
    <property type="component" value="Unassembled WGS sequence"/>
</dbReference>
<gene>
    <name evidence="3" type="ORF">N7U62_01945</name>
</gene>